<organism evidence="5 6">
    <name type="scientific">Candidatus Geothrix skivensis</name>
    <dbReference type="NCBI Taxonomy" id="2954439"/>
    <lineage>
        <taxon>Bacteria</taxon>
        <taxon>Pseudomonadati</taxon>
        <taxon>Acidobacteriota</taxon>
        <taxon>Holophagae</taxon>
        <taxon>Holophagales</taxon>
        <taxon>Holophagaceae</taxon>
        <taxon>Geothrix</taxon>
    </lineage>
</organism>
<comment type="caution">
    <text evidence="5">The sequence shown here is derived from an EMBL/GenBank/DDBJ whole genome shotgun (WGS) entry which is preliminary data.</text>
</comment>
<evidence type="ECO:0000256" key="1">
    <source>
        <dbReference type="ARBA" id="ARBA00022723"/>
    </source>
</evidence>
<name>A0A9D7SFB9_9BACT</name>
<dbReference type="AlphaFoldDB" id="A0A9D7SFB9"/>
<keyword evidence="3" id="KW-0411">Iron-sulfur</keyword>
<dbReference type="PROSITE" id="PS51379">
    <property type="entry name" value="4FE4S_FER_2"/>
    <property type="match status" value="2"/>
</dbReference>
<accession>A0A9D7SFB9</accession>
<dbReference type="InterPro" id="IPR017896">
    <property type="entry name" value="4Fe4S_Fe-S-bd"/>
</dbReference>
<gene>
    <name evidence="5" type="ORF">IPP58_01685</name>
</gene>
<proteinExistence type="predicted"/>
<dbReference type="SUPFAM" id="SSF54862">
    <property type="entry name" value="4Fe-4S ferredoxins"/>
    <property type="match status" value="1"/>
</dbReference>
<dbReference type="Gene3D" id="3.30.70.20">
    <property type="match status" value="1"/>
</dbReference>
<dbReference type="EMBL" id="JADKIO010000004">
    <property type="protein sequence ID" value="MBK9795208.1"/>
    <property type="molecule type" value="Genomic_DNA"/>
</dbReference>
<feature type="domain" description="4Fe-4S ferredoxin-type" evidence="4">
    <location>
        <begin position="319"/>
        <end position="348"/>
    </location>
</feature>
<dbReference type="GO" id="GO:0046872">
    <property type="term" value="F:metal ion binding"/>
    <property type="evidence" value="ECO:0007669"/>
    <property type="project" value="UniProtKB-KW"/>
</dbReference>
<dbReference type="InterPro" id="IPR017900">
    <property type="entry name" value="4Fe4S_Fe_S_CS"/>
</dbReference>
<reference evidence="5" key="1">
    <citation type="submission" date="2020-10" db="EMBL/GenBank/DDBJ databases">
        <title>Connecting structure to function with the recovery of over 1000 high-quality activated sludge metagenome-assembled genomes encoding full-length rRNA genes using long-read sequencing.</title>
        <authorList>
            <person name="Singleton C.M."/>
            <person name="Petriglieri F."/>
            <person name="Kristensen J.M."/>
            <person name="Kirkegaard R.H."/>
            <person name="Michaelsen T.Y."/>
            <person name="Andersen M.H."/>
            <person name="Karst S.M."/>
            <person name="Dueholm M.S."/>
            <person name="Nielsen P.H."/>
            <person name="Albertsen M."/>
        </authorList>
    </citation>
    <scope>NUCLEOTIDE SEQUENCE</scope>
    <source>
        <strain evidence="5">Skiv_18-Q3-R9-52_MAXAC.067</strain>
    </source>
</reference>
<evidence type="ECO:0000313" key="5">
    <source>
        <dbReference type="EMBL" id="MBK9795208.1"/>
    </source>
</evidence>
<dbReference type="PROSITE" id="PS00198">
    <property type="entry name" value="4FE4S_FER_1"/>
    <property type="match status" value="1"/>
</dbReference>
<keyword evidence="2" id="KW-0408">Iron</keyword>
<keyword evidence="1" id="KW-0479">Metal-binding</keyword>
<dbReference type="Proteomes" id="UP000886657">
    <property type="component" value="Unassembled WGS sequence"/>
</dbReference>
<evidence type="ECO:0000313" key="6">
    <source>
        <dbReference type="Proteomes" id="UP000886657"/>
    </source>
</evidence>
<dbReference type="GO" id="GO:0051536">
    <property type="term" value="F:iron-sulfur cluster binding"/>
    <property type="evidence" value="ECO:0007669"/>
    <property type="project" value="UniProtKB-KW"/>
</dbReference>
<evidence type="ECO:0000259" key="4">
    <source>
        <dbReference type="PROSITE" id="PS51379"/>
    </source>
</evidence>
<sequence length="393" mass="43633">MGHHLGSKDSLVPLIDRLNKYPIGLVDSEKLREILGLLFDEREAFVASRFPLEESTLVELMRATGLNATELIPTLETMADKGLVMDMPYAGTTYYLLMPGLIGFFEFTFMKHRSDLPLERLAKLMREYLEESQAKEFFGSRTQLTRALAYEEHIPVTSEIATYERARAIIHEAGIGAVGMCYCRHKKEHQGKSCAKGAPLEGICISLGSAAKFLSRRGFAELKTEAELLEVIDRARELRLTHVTDNIRDKPSFICNCCHCCCELMAGVQMGFHEGIAKTGFAAIIDPEHCDYCGTCFSACNVKAIGLAKDRSFASPTERFAAVKEAVCLGCGACISACEKGALRLIPADNRSKPPAKKRDLFIRILREKGRLGPFVTSRLKKQLRRALTLGRG</sequence>
<protein>
    <submittedName>
        <fullName evidence="5">4Fe-4S ferredoxin</fullName>
    </submittedName>
</protein>
<feature type="domain" description="4Fe-4S ferredoxin-type" evidence="4">
    <location>
        <begin position="281"/>
        <end position="310"/>
    </location>
</feature>
<evidence type="ECO:0000256" key="3">
    <source>
        <dbReference type="ARBA" id="ARBA00023014"/>
    </source>
</evidence>
<evidence type="ECO:0000256" key="2">
    <source>
        <dbReference type="ARBA" id="ARBA00023004"/>
    </source>
</evidence>